<organism evidence="2 3">
    <name type="scientific">[Mycobacterium] kokjensenii</name>
    <dbReference type="NCBI Taxonomy" id="3064287"/>
    <lineage>
        <taxon>Bacteria</taxon>
        <taxon>Bacillati</taxon>
        <taxon>Actinomycetota</taxon>
        <taxon>Actinomycetes</taxon>
        <taxon>Mycobacteriales</taxon>
        <taxon>Mycobacteriaceae</taxon>
        <taxon>Mycolicibacter</taxon>
    </lineage>
</organism>
<proteinExistence type="predicted"/>
<dbReference type="Pfam" id="PF13245">
    <property type="entry name" value="AAA_19"/>
    <property type="match status" value="1"/>
</dbReference>
<dbReference type="PANTHER" id="PTHR11070:SF2">
    <property type="entry name" value="ATP-DEPENDENT DNA HELICASE SRS2"/>
    <property type="match status" value="1"/>
</dbReference>
<dbReference type="InterPro" id="IPR000212">
    <property type="entry name" value="DNA_helicase_UvrD/REP"/>
</dbReference>
<evidence type="ECO:0000313" key="2">
    <source>
        <dbReference type="EMBL" id="CAJ1493880.1"/>
    </source>
</evidence>
<dbReference type="Pfam" id="PF13538">
    <property type="entry name" value="UvrD_C_2"/>
    <property type="match status" value="1"/>
</dbReference>
<feature type="domain" description="UvrD-like helicase C-terminal" evidence="1">
    <location>
        <begin position="372"/>
        <end position="421"/>
    </location>
</feature>
<keyword evidence="3" id="KW-1185">Reference proteome</keyword>
<protein>
    <submittedName>
        <fullName evidence="2">AAA family ATPase</fullName>
    </submittedName>
</protein>
<dbReference type="InterPro" id="IPR027417">
    <property type="entry name" value="P-loop_NTPase"/>
</dbReference>
<dbReference type="Gene3D" id="3.40.50.300">
    <property type="entry name" value="P-loop containing nucleotide triphosphate hydrolases"/>
    <property type="match status" value="2"/>
</dbReference>
<evidence type="ECO:0000313" key="3">
    <source>
        <dbReference type="Proteomes" id="UP001190336"/>
    </source>
</evidence>
<dbReference type="InterPro" id="IPR027785">
    <property type="entry name" value="UvrD-like_helicase_C"/>
</dbReference>
<dbReference type="SUPFAM" id="SSF52540">
    <property type="entry name" value="P-loop containing nucleoside triphosphate hydrolases"/>
    <property type="match status" value="1"/>
</dbReference>
<reference evidence="2 3" key="1">
    <citation type="submission" date="2023-08" db="EMBL/GenBank/DDBJ databases">
        <authorList>
            <person name="Folkvardsen B D."/>
            <person name="Norman A."/>
        </authorList>
    </citation>
    <scope>NUCLEOTIDE SEQUENCE [LARGE SCALE GENOMIC DNA]</scope>
    <source>
        <strain evidence="2 3">Mu0083</strain>
    </source>
</reference>
<dbReference type="Proteomes" id="UP001190336">
    <property type="component" value="Chromosome"/>
</dbReference>
<dbReference type="PANTHER" id="PTHR11070">
    <property type="entry name" value="UVRD / RECB / PCRA DNA HELICASE FAMILY MEMBER"/>
    <property type="match status" value="1"/>
</dbReference>
<accession>A0ABM9L7C1</accession>
<sequence length="591" mass="65370">MAVVEASVDARLLVIAGAGQGKTEVVASRIDSLVKDYDLSASEEILVLSFSRAAVSAVKSRLTLRDVACPNVRTFDSFANYLLLEADIEPAGSFDARIRRATKVLVESDEVPDVVASLQHVVIDEVQDLVGDRADFVLALLERLDKNAGITALGDPLQGVYDFVLEESLSDTTSDDFFEALKDVFNCETAGLGRNYRAQGDDPRNIVELGNDLWELWENEEGYVAESFLDEAVGGLDHLGHIGKWHNLVPCEGKTTAILCATNADALRVSRFLRWKKVPHAVRRHAQDFGAARWIAEALGPLPGPKERRSEIEAALETILDETARDGKWNELKALEGRAGDFDALDLVRVHKRIRAGAIPLPLTEPDHSAVIVSTIHRAKGLEFDRVFVVKPTWEPDDEDSWTRVRRDYVALSRARETIVICEYGRPKASIAEYRGRFYRRKKNWKTKRLWTQSMEFQYGDVETDAPVSTEGIDPRDVQSVLASDNLVGARLQLHLDEATSTGGRPAYLLVTDDGRLVGRTNDHFNDEFVQAFGCRKGYPRVVDGLTLVSIETVAGDPRCSERAGLGTAGFWLVARAAGLASPDWSNVKGR</sequence>
<evidence type="ECO:0000259" key="1">
    <source>
        <dbReference type="Pfam" id="PF13538"/>
    </source>
</evidence>
<dbReference type="EMBL" id="OY726394">
    <property type="protein sequence ID" value="CAJ1493880.1"/>
    <property type="molecule type" value="Genomic_DNA"/>
</dbReference>
<gene>
    <name evidence="2" type="ORF">MU0083_000540</name>
</gene>
<name>A0ABM9L7C1_9MYCO</name>